<evidence type="ECO:0000313" key="1">
    <source>
        <dbReference type="EMBL" id="GBO36797.1"/>
    </source>
</evidence>
<keyword evidence="2" id="KW-1185">Reference proteome</keyword>
<proteinExistence type="predicted"/>
<organism evidence="1 2">
    <name type="scientific">Araneus ventricosus</name>
    <name type="common">Orbweaver spider</name>
    <name type="synonym">Epeira ventricosa</name>
    <dbReference type="NCBI Taxonomy" id="182803"/>
    <lineage>
        <taxon>Eukaryota</taxon>
        <taxon>Metazoa</taxon>
        <taxon>Ecdysozoa</taxon>
        <taxon>Arthropoda</taxon>
        <taxon>Chelicerata</taxon>
        <taxon>Arachnida</taxon>
        <taxon>Araneae</taxon>
        <taxon>Araneomorphae</taxon>
        <taxon>Entelegynae</taxon>
        <taxon>Araneoidea</taxon>
        <taxon>Araneidae</taxon>
        <taxon>Araneus</taxon>
    </lineage>
</organism>
<dbReference type="EMBL" id="BGPR01061077">
    <property type="protein sequence ID" value="GBO36797.1"/>
    <property type="molecule type" value="Genomic_DNA"/>
</dbReference>
<dbReference type="Proteomes" id="UP000499080">
    <property type="component" value="Unassembled WGS sequence"/>
</dbReference>
<accession>A0A4Y2WLH2</accession>
<sequence>MGKWMGGQSKNFGKLGVGNCVAPRWIPIAGPRAPSQSREFIFDKLRNLIYMGKQALVEFLKKKVVACNRLVPCWGVCTGWLGEVVRGRDIALCCIVERGSYFSADTAIIAMQAETFQIFWERAMTSDKLCELARPVVAFVAYLWDCVERPYSCFLQNPFHLARALPLSSFLALLLGSRIRYWGTSSSSIADLASVSAISLPMWPTCALIQPSLMC</sequence>
<reference evidence="1 2" key="1">
    <citation type="journal article" date="2019" name="Sci. Rep.">
        <title>Orb-weaving spider Araneus ventricosus genome elucidates the spidroin gene catalogue.</title>
        <authorList>
            <person name="Kono N."/>
            <person name="Nakamura H."/>
            <person name="Ohtoshi R."/>
            <person name="Moran D.A.P."/>
            <person name="Shinohara A."/>
            <person name="Yoshida Y."/>
            <person name="Fujiwara M."/>
            <person name="Mori M."/>
            <person name="Tomita M."/>
            <person name="Arakawa K."/>
        </authorList>
    </citation>
    <scope>NUCLEOTIDE SEQUENCE [LARGE SCALE GENOMIC DNA]</scope>
</reference>
<comment type="caution">
    <text evidence="1">The sequence shown here is derived from an EMBL/GenBank/DDBJ whole genome shotgun (WGS) entry which is preliminary data.</text>
</comment>
<evidence type="ECO:0000313" key="2">
    <source>
        <dbReference type="Proteomes" id="UP000499080"/>
    </source>
</evidence>
<name>A0A4Y2WLH2_ARAVE</name>
<gene>
    <name evidence="1" type="ORF">AVEN_118853_1</name>
</gene>
<protein>
    <submittedName>
        <fullName evidence="1">Uncharacterized protein</fullName>
    </submittedName>
</protein>
<dbReference type="AlphaFoldDB" id="A0A4Y2WLH2"/>